<dbReference type="Gene3D" id="2.160.20.80">
    <property type="entry name" value="E3 ubiquitin-protein ligase SopA"/>
    <property type="match status" value="1"/>
</dbReference>
<dbReference type="KEGG" id="ptan:CRYO30217_02291"/>
<dbReference type="SUPFAM" id="SSF141571">
    <property type="entry name" value="Pentapeptide repeat-like"/>
    <property type="match status" value="1"/>
</dbReference>
<evidence type="ECO:0000256" key="1">
    <source>
        <dbReference type="ARBA" id="ARBA00022737"/>
    </source>
</evidence>
<keyword evidence="2" id="KW-0175">Coiled coil</keyword>
<protein>
    <recommendedName>
        <fullName evidence="6">Pentapeptide repeat-containing protein</fullName>
    </recommendedName>
</protein>
<feature type="coiled-coil region" evidence="2">
    <location>
        <begin position="2"/>
        <end position="29"/>
    </location>
</feature>
<evidence type="ECO:0000256" key="2">
    <source>
        <dbReference type="SAM" id="Coils"/>
    </source>
</evidence>
<keyword evidence="3" id="KW-1133">Transmembrane helix</keyword>
<organism evidence="4 5">
    <name type="scientific">Parvicella tangerina</name>
    <dbReference type="NCBI Taxonomy" id="2829795"/>
    <lineage>
        <taxon>Bacteria</taxon>
        <taxon>Pseudomonadati</taxon>
        <taxon>Bacteroidota</taxon>
        <taxon>Flavobacteriia</taxon>
        <taxon>Flavobacteriales</taxon>
        <taxon>Parvicellaceae</taxon>
        <taxon>Parvicella</taxon>
    </lineage>
</organism>
<proteinExistence type="predicted"/>
<dbReference type="InterPro" id="IPR001646">
    <property type="entry name" value="5peptide_repeat"/>
</dbReference>
<evidence type="ECO:0000313" key="4">
    <source>
        <dbReference type="EMBL" id="CAG5083795.1"/>
    </source>
</evidence>
<dbReference type="Pfam" id="PF00805">
    <property type="entry name" value="Pentapeptide"/>
    <property type="match status" value="2"/>
</dbReference>
<keyword evidence="3" id="KW-0472">Membrane</keyword>
<feature type="transmembrane region" description="Helical" evidence="3">
    <location>
        <begin position="49"/>
        <end position="82"/>
    </location>
</feature>
<sequence length="356" mass="40510">MSDQNESNKAELEEKILELEARLVEQEHRFFSSLRNYQRYEKGDRRRRAAILALAYNFFFSSPGIAIGSTLIAIATIITLFIQTGLMSQQNAKIVEQNELIQRQINIQEQQFDTQRETELIEILFRPGRTTYLSKLKASALLEYFELCEKRHKGEVIDLTRANLSGVYIANEDFPNVNFKGANFSHANLHKVKFNGYSEGMNFDSSQLKKVVYTGINLSGSHFIKADLVDCELIGCSVFETSFENATLLRCDFTELKQAKSKRYGMNIHHARIQMPTGFTVDDFCASLGIPDDVTHDDPSFQDQVKDKCGTSRTTITPDGEIMELDLTAIDFTKIFETPIGMSIRITDTQIDTLLY</sequence>
<name>A0A916JNG8_9FLAO</name>
<dbReference type="AlphaFoldDB" id="A0A916JNG8"/>
<keyword evidence="1" id="KW-0677">Repeat</keyword>
<evidence type="ECO:0000256" key="3">
    <source>
        <dbReference type="SAM" id="Phobius"/>
    </source>
</evidence>
<keyword evidence="3" id="KW-0812">Transmembrane</keyword>
<evidence type="ECO:0000313" key="5">
    <source>
        <dbReference type="Proteomes" id="UP000683507"/>
    </source>
</evidence>
<dbReference type="Proteomes" id="UP000683507">
    <property type="component" value="Chromosome"/>
</dbReference>
<dbReference type="PANTHER" id="PTHR47485">
    <property type="entry name" value="THYLAKOID LUMENAL 17.4 KDA PROTEIN, CHLOROPLASTIC"/>
    <property type="match status" value="1"/>
</dbReference>
<dbReference type="PANTHER" id="PTHR47485:SF1">
    <property type="entry name" value="THYLAKOID LUMENAL 17.4 KDA PROTEIN, CHLOROPLASTIC"/>
    <property type="match status" value="1"/>
</dbReference>
<evidence type="ECO:0008006" key="6">
    <source>
        <dbReference type="Google" id="ProtNLM"/>
    </source>
</evidence>
<dbReference type="EMBL" id="OU015584">
    <property type="protein sequence ID" value="CAG5083795.1"/>
    <property type="molecule type" value="Genomic_DNA"/>
</dbReference>
<keyword evidence="5" id="KW-1185">Reference proteome</keyword>
<reference evidence="4" key="1">
    <citation type="submission" date="2021-04" db="EMBL/GenBank/DDBJ databases">
        <authorList>
            <person name="Rodrigo-Torres L."/>
            <person name="Arahal R. D."/>
            <person name="Lucena T."/>
        </authorList>
    </citation>
    <scope>NUCLEOTIDE SEQUENCE</scope>
    <source>
        <strain evidence="4">AS29M-1</strain>
    </source>
</reference>
<dbReference type="RefSeq" id="WP_258542522.1">
    <property type="nucleotide sequence ID" value="NZ_OU015584.1"/>
</dbReference>
<accession>A0A916JNG8</accession>
<gene>
    <name evidence="4" type="ORF">CRYO30217_02291</name>
</gene>